<organism evidence="6 7">
    <name type="scientific">Stichopus japonicus</name>
    <name type="common">Sea cucumber</name>
    <dbReference type="NCBI Taxonomy" id="307972"/>
    <lineage>
        <taxon>Eukaryota</taxon>
        <taxon>Metazoa</taxon>
        <taxon>Echinodermata</taxon>
        <taxon>Eleutherozoa</taxon>
        <taxon>Echinozoa</taxon>
        <taxon>Holothuroidea</taxon>
        <taxon>Aspidochirotacea</taxon>
        <taxon>Aspidochirotida</taxon>
        <taxon>Stichopodidae</taxon>
        <taxon>Apostichopus</taxon>
    </lineage>
</organism>
<dbReference type="GO" id="GO:0005739">
    <property type="term" value="C:mitochondrion"/>
    <property type="evidence" value="ECO:0007669"/>
    <property type="project" value="TreeGrafter"/>
</dbReference>
<evidence type="ECO:0000259" key="5">
    <source>
        <dbReference type="SMART" id="SM00563"/>
    </source>
</evidence>
<feature type="transmembrane region" description="Helical" evidence="4">
    <location>
        <begin position="405"/>
        <end position="424"/>
    </location>
</feature>
<accession>A0A2G8LMF1</accession>
<comment type="caution">
    <text evidence="6">The sequence shown here is derived from an EMBL/GenBank/DDBJ whole genome shotgun (WGS) entry which is preliminary data.</text>
</comment>
<reference evidence="6 7" key="1">
    <citation type="journal article" date="2017" name="PLoS Biol.">
        <title>The sea cucumber genome provides insights into morphological evolution and visceral regeneration.</title>
        <authorList>
            <person name="Zhang X."/>
            <person name="Sun L."/>
            <person name="Yuan J."/>
            <person name="Sun Y."/>
            <person name="Gao Y."/>
            <person name="Zhang L."/>
            <person name="Li S."/>
            <person name="Dai H."/>
            <person name="Hamel J.F."/>
            <person name="Liu C."/>
            <person name="Yu Y."/>
            <person name="Liu S."/>
            <person name="Lin W."/>
            <person name="Guo K."/>
            <person name="Jin S."/>
            <person name="Xu P."/>
            <person name="Storey K.B."/>
            <person name="Huan P."/>
            <person name="Zhang T."/>
            <person name="Zhou Y."/>
            <person name="Zhang J."/>
            <person name="Lin C."/>
            <person name="Li X."/>
            <person name="Xing L."/>
            <person name="Huo D."/>
            <person name="Sun M."/>
            <person name="Wang L."/>
            <person name="Mercier A."/>
            <person name="Li F."/>
            <person name="Yang H."/>
            <person name="Xiang J."/>
        </authorList>
    </citation>
    <scope>NUCLEOTIDE SEQUENCE [LARGE SCALE GENOMIC DNA]</scope>
    <source>
        <strain evidence="6">Shaxun</strain>
        <tissue evidence="6">Muscle</tissue>
    </source>
</reference>
<dbReference type="GO" id="GO:0036149">
    <property type="term" value="P:phosphatidylinositol acyl-chain remodeling"/>
    <property type="evidence" value="ECO:0007669"/>
    <property type="project" value="TreeGrafter"/>
</dbReference>
<comment type="similarity">
    <text evidence="1">Belongs to the 1-acyl-sn-glycerol-3-phosphate acyltransferase family.</text>
</comment>
<gene>
    <name evidence="6" type="ORF">BSL78_01659</name>
</gene>
<dbReference type="PANTHER" id="PTHR10983">
    <property type="entry name" value="1-ACYLGLYCEROL-3-PHOSPHATE ACYLTRANSFERASE-RELATED"/>
    <property type="match status" value="1"/>
</dbReference>
<protein>
    <submittedName>
        <fullName evidence="6">Putative 1-acyl-sn-glycerol-3-phosphate acyltransferase epsilon isoform X3</fullName>
    </submittedName>
</protein>
<dbReference type="STRING" id="307972.A0A2G8LMF1"/>
<dbReference type="PANTHER" id="PTHR10983:SF73">
    <property type="entry name" value="1-ACYL-SN-GLYCEROL-3-PHOSPHATE ACYLTRANSFERASE EPSILON"/>
    <property type="match status" value="1"/>
</dbReference>
<dbReference type="CDD" id="cd07990">
    <property type="entry name" value="LPLAT_LCLAT1-like"/>
    <property type="match status" value="1"/>
</dbReference>
<keyword evidence="4" id="KW-1133">Transmembrane helix</keyword>
<evidence type="ECO:0000256" key="1">
    <source>
        <dbReference type="ARBA" id="ARBA00008655"/>
    </source>
</evidence>
<evidence type="ECO:0000313" key="7">
    <source>
        <dbReference type="Proteomes" id="UP000230750"/>
    </source>
</evidence>
<dbReference type="EMBL" id="MRZV01000032">
    <property type="protein sequence ID" value="PIK61438.1"/>
    <property type="molecule type" value="Genomic_DNA"/>
</dbReference>
<keyword evidence="4" id="KW-0812">Transmembrane</keyword>
<evidence type="ECO:0000256" key="3">
    <source>
        <dbReference type="ARBA" id="ARBA00023315"/>
    </source>
</evidence>
<evidence type="ECO:0000313" key="6">
    <source>
        <dbReference type="EMBL" id="PIK61438.1"/>
    </source>
</evidence>
<feature type="domain" description="Phospholipid/glycerol acyltransferase" evidence="5">
    <location>
        <begin position="89"/>
        <end position="236"/>
    </location>
</feature>
<dbReference type="Pfam" id="PF16076">
    <property type="entry name" value="Acyltransf_C"/>
    <property type="match status" value="1"/>
</dbReference>
<evidence type="ECO:0000256" key="4">
    <source>
        <dbReference type="SAM" id="Phobius"/>
    </source>
</evidence>
<sequence length="426" mass="48815">MVLSVLVHLNSLKSAVPAAFMLGLAPQYFTGIVGWRAVSAVFPERWFRAVDDRIWGTFQRVVEFFFESLTGTEIILYGDYNALEAKENVIYLCNHQSTMDWIVVDMMAIRAGCLGRCRFILKDGLKYFPLFGYYFNLHGGIYVKRGRNFDESNKQRIMRRLSNFREKKLRKRVAQHKKGCRTMETKPSSTTRVIIWMIVYPEGTRFKPKEPGLLLASRQFAENQVATAIPLTTVPQTDVTCLQQQTSQSLFSRAPGVHQVLSPRYKATYLMVQGLKGHAQAIYDVTIAYSGDLFRMPDGTILRETAPSMGDFLSGKCKQVHIHLRRIPMDGIPDDENEFQRWLHGVFQDKDKMLLDFYSASPEKQGRLHGEGHSSPLSIMSTLPAFLFSCGLMVPVFGTTLGRQYYWRTWIVGSLLCCFWMKFVTR</sequence>
<dbReference type="SMART" id="SM00563">
    <property type="entry name" value="PlsC"/>
    <property type="match status" value="1"/>
</dbReference>
<dbReference type="OrthoDB" id="189226at2759"/>
<keyword evidence="4" id="KW-0472">Membrane</keyword>
<dbReference type="InterPro" id="IPR002123">
    <property type="entry name" value="Plipid/glycerol_acylTrfase"/>
</dbReference>
<keyword evidence="3 6" id="KW-0012">Acyltransferase</keyword>
<dbReference type="Proteomes" id="UP000230750">
    <property type="component" value="Unassembled WGS sequence"/>
</dbReference>
<feature type="transmembrane region" description="Helical" evidence="4">
    <location>
        <begin position="377"/>
        <end position="399"/>
    </location>
</feature>
<dbReference type="SUPFAM" id="SSF69593">
    <property type="entry name" value="Glycerol-3-phosphate (1)-acyltransferase"/>
    <property type="match status" value="1"/>
</dbReference>
<proteinExistence type="inferred from homology"/>
<dbReference type="GO" id="GO:0016746">
    <property type="term" value="F:acyltransferase activity"/>
    <property type="evidence" value="ECO:0007669"/>
    <property type="project" value="UniProtKB-KW"/>
</dbReference>
<name>A0A2G8LMF1_STIJA</name>
<keyword evidence="2 6" id="KW-0808">Transferase</keyword>
<evidence type="ECO:0000256" key="2">
    <source>
        <dbReference type="ARBA" id="ARBA00022679"/>
    </source>
</evidence>
<dbReference type="AlphaFoldDB" id="A0A2G8LMF1"/>
<keyword evidence="7" id="KW-1185">Reference proteome</keyword>
<dbReference type="Pfam" id="PF01553">
    <property type="entry name" value="Acyltransferase"/>
    <property type="match status" value="1"/>
</dbReference>
<dbReference type="GO" id="GO:0005783">
    <property type="term" value="C:endoplasmic reticulum"/>
    <property type="evidence" value="ECO:0007669"/>
    <property type="project" value="TreeGrafter"/>
</dbReference>
<dbReference type="InterPro" id="IPR032098">
    <property type="entry name" value="Acyltransf_C"/>
</dbReference>